<keyword evidence="2" id="KW-1185">Reference proteome</keyword>
<keyword evidence="1" id="KW-0472">Membrane</keyword>
<evidence type="ECO:0000313" key="2">
    <source>
        <dbReference type="Proteomes" id="UP000887565"/>
    </source>
</evidence>
<feature type="transmembrane region" description="Helical" evidence="1">
    <location>
        <begin position="67"/>
        <end position="88"/>
    </location>
</feature>
<protein>
    <submittedName>
        <fullName evidence="3">Uncharacterized protein</fullName>
    </submittedName>
</protein>
<evidence type="ECO:0000313" key="3">
    <source>
        <dbReference type="WBParaSite" id="nRc.2.0.1.t26112-RA"/>
    </source>
</evidence>
<keyword evidence="1" id="KW-1133">Transmembrane helix</keyword>
<name>A0A915JJ54_ROMCU</name>
<dbReference type="WBParaSite" id="nRc.2.0.1.t26112-RA">
    <property type="protein sequence ID" value="nRc.2.0.1.t26112-RA"/>
    <property type="gene ID" value="nRc.2.0.1.g26112"/>
</dbReference>
<sequence>MRELNNKIAYHHQTLLCRRRNHRGRRESFPGHHRPDHREIHLDRHRLDLKKTIVFIPPIHIIPNQKIFIYLFSSSGAALIMSTFIYHLI</sequence>
<reference evidence="3" key="1">
    <citation type="submission" date="2022-11" db="UniProtKB">
        <authorList>
            <consortium name="WormBaseParasite"/>
        </authorList>
    </citation>
    <scope>IDENTIFICATION</scope>
</reference>
<dbReference type="Proteomes" id="UP000887565">
    <property type="component" value="Unplaced"/>
</dbReference>
<organism evidence="2 3">
    <name type="scientific">Romanomermis culicivorax</name>
    <name type="common">Nematode worm</name>
    <dbReference type="NCBI Taxonomy" id="13658"/>
    <lineage>
        <taxon>Eukaryota</taxon>
        <taxon>Metazoa</taxon>
        <taxon>Ecdysozoa</taxon>
        <taxon>Nematoda</taxon>
        <taxon>Enoplea</taxon>
        <taxon>Dorylaimia</taxon>
        <taxon>Mermithida</taxon>
        <taxon>Mermithoidea</taxon>
        <taxon>Mermithidae</taxon>
        <taxon>Romanomermis</taxon>
    </lineage>
</organism>
<evidence type="ECO:0000256" key="1">
    <source>
        <dbReference type="SAM" id="Phobius"/>
    </source>
</evidence>
<dbReference type="AlphaFoldDB" id="A0A915JJ54"/>
<proteinExistence type="predicted"/>
<accession>A0A915JJ54</accession>
<keyword evidence="1" id="KW-0812">Transmembrane</keyword>